<feature type="non-terminal residue" evidence="1">
    <location>
        <position position="1"/>
    </location>
</feature>
<comment type="caution">
    <text evidence="1">The sequence shown here is derived from an EMBL/GenBank/DDBJ whole genome shotgun (WGS) entry which is preliminary data.</text>
</comment>
<evidence type="ECO:0000313" key="1">
    <source>
        <dbReference type="EMBL" id="GAH17507.1"/>
    </source>
</evidence>
<dbReference type="EMBL" id="BART01030495">
    <property type="protein sequence ID" value="GAH17507.1"/>
    <property type="molecule type" value="Genomic_DNA"/>
</dbReference>
<reference evidence="1" key="1">
    <citation type="journal article" date="2014" name="Front. Microbiol.">
        <title>High frequency of phylogenetically diverse reductive dehalogenase-homologous genes in deep subseafloor sedimentary metagenomes.</title>
        <authorList>
            <person name="Kawai M."/>
            <person name="Futagami T."/>
            <person name="Toyoda A."/>
            <person name="Takaki Y."/>
            <person name="Nishi S."/>
            <person name="Hori S."/>
            <person name="Arai W."/>
            <person name="Tsubouchi T."/>
            <person name="Morono Y."/>
            <person name="Uchiyama I."/>
            <person name="Ito T."/>
            <person name="Fujiyama A."/>
            <person name="Inagaki F."/>
            <person name="Takami H."/>
        </authorList>
    </citation>
    <scope>NUCLEOTIDE SEQUENCE</scope>
    <source>
        <strain evidence="1">Expedition CK06-06</strain>
    </source>
</reference>
<proteinExistence type="predicted"/>
<gene>
    <name evidence="1" type="ORF">S01H4_53231</name>
</gene>
<accession>X1DBC8</accession>
<organism evidence="1">
    <name type="scientific">marine sediment metagenome</name>
    <dbReference type="NCBI Taxonomy" id="412755"/>
    <lineage>
        <taxon>unclassified sequences</taxon>
        <taxon>metagenomes</taxon>
        <taxon>ecological metagenomes</taxon>
    </lineage>
</organism>
<name>X1DBC8_9ZZZZ</name>
<sequence length="106" mass="12263">YDAVSDQVDALYTKPYGLRSNGNGSAGMTSLADQYHQRMLGNGWCNRPPQLDCQFESICETCAYYTTDQSFDPVLQAQRDHADQRDQHHRVDLFQILLDRNQRTYQ</sequence>
<protein>
    <submittedName>
        <fullName evidence="1">Uncharacterized protein</fullName>
    </submittedName>
</protein>
<dbReference type="AlphaFoldDB" id="X1DBC8"/>